<accession>A0ABW9GJF6</accession>
<dbReference type="Gene3D" id="3.30.70.100">
    <property type="match status" value="1"/>
</dbReference>
<dbReference type="RefSeq" id="WP_375094624.1">
    <property type="nucleotide sequence ID" value="NZ_JAROCE010000003.1"/>
</dbReference>
<organism evidence="2 3">
    <name type="scientific">Microbacterium mcarthurae</name>
    <dbReference type="NCBI Taxonomy" id="3035918"/>
    <lineage>
        <taxon>Bacteria</taxon>
        <taxon>Bacillati</taxon>
        <taxon>Actinomycetota</taxon>
        <taxon>Actinomycetes</taxon>
        <taxon>Micrococcales</taxon>
        <taxon>Microbacteriaceae</taxon>
        <taxon>Microbacterium</taxon>
    </lineage>
</organism>
<dbReference type="SUPFAM" id="SSF54909">
    <property type="entry name" value="Dimeric alpha+beta barrel"/>
    <property type="match status" value="1"/>
</dbReference>
<reference evidence="2 3" key="1">
    <citation type="submission" date="2023-03" db="EMBL/GenBank/DDBJ databases">
        <title>MT1 and MT2 Draft Genomes of Novel Species.</title>
        <authorList>
            <person name="Venkateswaran K."/>
        </authorList>
    </citation>
    <scope>NUCLEOTIDE SEQUENCE [LARGE SCALE GENOMIC DNA]</scope>
    <source>
        <strain evidence="2 3">IF8SW-P5</strain>
    </source>
</reference>
<proteinExistence type="predicted"/>
<dbReference type="Pfam" id="PF07110">
    <property type="entry name" value="EthD"/>
    <property type="match status" value="1"/>
</dbReference>
<dbReference type="InterPro" id="IPR011008">
    <property type="entry name" value="Dimeric_a/b-barrel"/>
</dbReference>
<evidence type="ECO:0000259" key="1">
    <source>
        <dbReference type="Pfam" id="PF07110"/>
    </source>
</evidence>
<keyword evidence="3" id="KW-1185">Reference proteome</keyword>
<dbReference type="Proteomes" id="UP001630303">
    <property type="component" value="Unassembled WGS sequence"/>
</dbReference>
<sequence length="109" mass="11589">MHKIVVLYLPPADREHFARYYRETHLRLAARLPGVVEMGYALDLDAQGGPYYAMFEATFDSAESAGAAMASPEGRAVEADVPNYATGGAVVLGVPLIGVPSANGRPPLD</sequence>
<dbReference type="PANTHER" id="PTHR40260">
    <property type="entry name" value="BLR8190 PROTEIN"/>
    <property type="match status" value="1"/>
</dbReference>
<protein>
    <submittedName>
        <fullName evidence="2">EthD family reductase</fullName>
    </submittedName>
</protein>
<dbReference type="PANTHER" id="PTHR40260:SF2">
    <property type="entry name" value="BLR8190 PROTEIN"/>
    <property type="match status" value="1"/>
</dbReference>
<evidence type="ECO:0000313" key="3">
    <source>
        <dbReference type="Proteomes" id="UP001630303"/>
    </source>
</evidence>
<dbReference type="NCBIfam" id="TIGR02118">
    <property type="entry name" value="EthD family reductase"/>
    <property type="match status" value="1"/>
</dbReference>
<dbReference type="InterPro" id="IPR009799">
    <property type="entry name" value="EthD_dom"/>
</dbReference>
<evidence type="ECO:0000313" key="2">
    <source>
        <dbReference type="EMBL" id="MFM2721276.1"/>
    </source>
</evidence>
<name>A0ABW9GJF6_9MICO</name>
<dbReference type="EMBL" id="JAROCE010000003">
    <property type="protein sequence ID" value="MFM2721276.1"/>
    <property type="molecule type" value="Genomic_DNA"/>
</dbReference>
<gene>
    <name evidence="2" type="ORF">P5G46_12235</name>
</gene>
<feature type="domain" description="EthD" evidence="1">
    <location>
        <begin position="10"/>
        <end position="86"/>
    </location>
</feature>
<comment type="caution">
    <text evidence="2">The sequence shown here is derived from an EMBL/GenBank/DDBJ whole genome shotgun (WGS) entry which is preliminary data.</text>
</comment>